<dbReference type="Proteomes" id="UP000000377">
    <property type="component" value="Chromosome"/>
</dbReference>
<dbReference type="Pfam" id="PF00501">
    <property type="entry name" value="AMP-binding"/>
    <property type="match status" value="1"/>
</dbReference>
<evidence type="ECO:0000313" key="4">
    <source>
        <dbReference type="Proteomes" id="UP000000377"/>
    </source>
</evidence>
<evidence type="ECO:0000259" key="2">
    <source>
        <dbReference type="Pfam" id="PF13193"/>
    </source>
</evidence>
<dbReference type="InterPro" id="IPR000873">
    <property type="entry name" value="AMP-dep_synth/lig_dom"/>
</dbReference>
<dbReference type="InterPro" id="IPR050237">
    <property type="entry name" value="ATP-dep_AMP-bd_enzyme"/>
</dbReference>
<dbReference type="KEGG" id="sbh:SBI_00948"/>
<dbReference type="GO" id="GO:0016878">
    <property type="term" value="F:acid-thiol ligase activity"/>
    <property type="evidence" value="ECO:0007669"/>
    <property type="project" value="UniProtKB-ARBA"/>
</dbReference>
<evidence type="ECO:0000259" key="1">
    <source>
        <dbReference type="Pfam" id="PF00501"/>
    </source>
</evidence>
<name>D7C681_STRBB</name>
<keyword evidence="3" id="KW-0436">Ligase</keyword>
<dbReference type="Pfam" id="PF13193">
    <property type="entry name" value="AMP-binding_C"/>
    <property type="match status" value="1"/>
</dbReference>
<evidence type="ECO:0000313" key="3">
    <source>
        <dbReference type="EMBL" id="ADI04069.1"/>
    </source>
</evidence>
<dbReference type="CDD" id="cd04433">
    <property type="entry name" value="AFD_class_I"/>
    <property type="match status" value="1"/>
</dbReference>
<accession>D7C681</accession>
<dbReference type="InterPro" id="IPR045851">
    <property type="entry name" value="AMP-bd_C_sf"/>
</dbReference>
<dbReference type="EMBL" id="CP002047">
    <property type="protein sequence ID" value="ADI04069.1"/>
    <property type="molecule type" value="Genomic_DNA"/>
</dbReference>
<dbReference type="AlphaFoldDB" id="D7C681"/>
<keyword evidence="4" id="KW-1185">Reference proteome</keyword>
<proteinExistence type="predicted"/>
<dbReference type="PANTHER" id="PTHR43767">
    <property type="entry name" value="LONG-CHAIN-FATTY-ACID--COA LIGASE"/>
    <property type="match status" value="1"/>
</dbReference>
<dbReference type="Gene3D" id="3.40.50.12780">
    <property type="entry name" value="N-terminal domain of ligase-like"/>
    <property type="match status" value="1"/>
</dbReference>
<dbReference type="eggNOG" id="COG0318">
    <property type="taxonomic scope" value="Bacteria"/>
</dbReference>
<reference evidence="3 4" key="1">
    <citation type="journal article" date="2010" name="J. Bacteriol.">
        <title>Genome sequence of the milbemycin-producing bacterium Streptomyces bingchenggensis.</title>
        <authorList>
            <person name="Wang X.J."/>
            <person name="Yan Y.J."/>
            <person name="Zhang B."/>
            <person name="An J."/>
            <person name="Wang J.J."/>
            <person name="Tian J."/>
            <person name="Jiang L."/>
            <person name="Chen Y.H."/>
            <person name="Huang S.X."/>
            <person name="Yin M."/>
            <person name="Zhang J."/>
            <person name="Gao A.L."/>
            <person name="Liu C.X."/>
            <person name="Zhu Z.X."/>
            <person name="Xiang W.S."/>
        </authorList>
    </citation>
    <scope>NUCLEOTIDE SEQUENCE [LARGE SCALE GENOMIC DNA]</scope>
    <source>
        <strain evidence="3 4">BCW-1</strain>
    </source>
</reference>
<gene>
    <name evidence="3" type="ordered locus">SBI_00948</name>
</gene>
<sequence>MPGVLNQVYTDLLTQHADRLAVADTQRRLTYAELDTAAAEFRTEFDRWWSEAVARGEARPRVVILAANSASYIVAYVGLLRAGALPFLLDPALAPEEVRAVVADCGIDAVVHDRPLSVGIEPSGSATSGYALTRTAPGAGQPTADRPEPLASTEVCRFTSGSTGSPSCIEFSGTAVHNAALSWRDATGLGADDRILCFAGLFNGLAFNTSLLAAFLAGAALWLPSGLPTSGQVIRFLREIRPTRLTGFPALYESLLRRPEPIPELAELKVALSSAAPLKPTTAEELRTRHGLAVCNYYGVAETGPLTFDPFPAPEHGQGRPLPGVEFVFGDGTGTTGEIRVRSTSMGSRYLNAPGAFEARLDRDGFYATHDLGSLRDGRLHLSGRAGSRLNIGGRKIDSVEVRRVLLASGAREAVVFAVDKRNGDPMLAAVVSGPEGLTEDALRGRCLERLASYKVPERVVVVPEIPTTGVGKPRMSAARELFHKATDSAFTS</sequence>
<dbReference type="PANTHER" id="PTHR43767:SF1">
    <property type="entry name" value="NONRIBOSOMAL PEPTIDE SYNTHASE PES1 (EUROFUNG)-RELATED"/>
    <property type="match status" value="1"/>
</dbReference>
<dbReference type="InterPro" id="IPR042099">
    <property type="entry name" value="ANL_N_sf"/>
</dbReference>
<dbReference type="STRING" id="749414.SBI_00948"/>
<dbReference type="InterPro" id="IPR025110">
    <property type="entry name" value="AMP-bd_C"/>
</dbReference>
<feature type="domain" description="AMP-binding enzyme C-terminal" evidence="2">
    <location>
        <begin position="412"/>
        <end position="473"/>
    </location>
</feature>
<dbReference type="Gene3D" id="3.30.300.30">
    <property type="match status" value="1"/>
</dbReference>
<dbReference type="SUPFAM" id="SSF56801">
    <property type="entry name" value="Acetyl-CoA synthetase-like"/>
    <property type="match status" value="1"/>
</dbReference>
<feature type="domain" description="AMP-dependent synthetase/ligase" evidence="1">
    <location>
        <begin position="14"/>
        <end position="351"/>
    </location>
</feature>
<dbReference type="RefSeq" id="WP_014173548.1">
    <property type="nucleotide sequence ID" value="NC_016582.1"/>
</dbReference>
<organism evidence="3 4">
    <name type="scientific">Streptomyces bingchenggensis (strain BCW-1)</name>
    <dbReference type="NCBI Taxonomy" id="749414"/>
    <lineage>
        <taxon>Bacteria</taxon>
        <taxon>Bacillati</taxon>
        <taxon>Actinomycetota</taxon>
        <taxon>Actinomycetes</taxon>
        <taxon>Kitasatosporales</taxon>
        <taxon>Streptomycetaceae</taxon>
        <taxon>Streptomyces</taxon>
    </lineage>
</organism>
<dbReference type="HOGENOM" id="CLU_000022_59_0_11"/>
<protein>
    <submittedName>
        <fullName evidence="3">AMP-dependent synthetase and ligase</fullName>
    </submittedName>
</protein>
<dbReference type="PATRIC" id="fig|749414.3.peg.970"/>